<dbReference type="InterPro" id="IPR003615">
    <property type="entry name" value="HNH_nuc"/>
</dbReference>
<proteinExistence type="predicted"/>
<gene>
    <name evidence="3" type="ORF">LCGC14_2618660</name>
</gene>
<feature type="compositionally biased region" description="Basic residues" evidence="1">
    <location>
        <begin position="39"/>
        <end position="49"/>
    </location>
</feature>
<feature type="region of interest" description="Disordered" evidence="1">
    <location>
        <begin position="1"/>
        <end position="82"/>
    </location>
</feature>
<dbReference type="InterPro" id="IPR044925">
    <property type="entry name" value="His-Me_finger_sf"/>
</dbReference>
<evidence type="ECO:0000313" key="3">
    <source>
        <dbReference type="EMBL" id="KKL04179.1"/>
    </source>
</evidence>
<evidence type="ECO:0000259" key="2">
    <source>
        <dbReference type="Pfam" id="PF13392"/>
    </source>
</evidence>
<protein>
    <recommendedName>
        <fullName evidence="2">HNH nuclease domain-containing protein</fullName>
    </recommendedName>
</protein>
<reference evidence="3" key="1">
    <citation type="journal article" date="2015" name="Nature">
        <title>Complex archaea that bridge the gap between prokaryotes and eukaryotes.</title>
        <authorList>
            <person name="Spang A."/>
            <person name="Saw J.H."/>
            <person name="Jorgensen S.L."/>
            <person name="Zaremba-Niedzwiedzka K."/>
            <person name="Martijn J."/>
            <person name="Lind A.E."/>
            <person name="van Eijk R."/>
            <person name="Schleper C."/>
            <person name="Guy L."/>
            <person name="Ettema T.J."/>
        </authorList>
    </citation>
    <scope>NUCLEOTIDE SEQUENCE</scope>
</reference>
<dbReference type="EMBL" id="LAZR01044634">
    <property type="protein sequence ID" value="KKL04179.1"/>
    <property type="molecule type" value="Genomic_DNA"/>
</dbReference>
<feature type="compositionally biased region" description="Basic residues" evidence="1">
    <location>
        <begin position="68"/>
        <end position="82"/>
    </location>
</feature>
<name>A0A0F9A3P0_9ZZZZ</name>
<feature type="compositionally biased region" description="Basic residues" evidence="1">
    <location>
        <begin position="16"/>
        <end position="32"/>
    </location>
</feature>
<sequence>MVKAYTSRRKSDGRPRKLRKSNNQRAQRRQARKIVEAKRGKKLPKKSLVHHKDTNTAHNSPKNLKVMSGRKSHGRLHPGKHK</sequence>
<dbReference type="Pfam" id="PF13392">
    <property type="entry name" value="HNH_3"/>
    <property type="match status" value="1"/>
</dbReference>
<accession>A0A0F9A3P0</accession>
<comment type="caution">
    <text evidence="3">The sequence shown here is derived from an EMBL/GenBank/DDBJ whole genome shotgun (WGS) entry which is preliminary data.</text>
</comment>
<dbReference type="AlphaFoldDB" id="A0A0F9A3P0"/>
<dbReference type="SUPFAM" id="SSF54060">
    <property type="entry name" value="His-Me finger endonucleases"/>
    <property type="match status" value="1"/>
</dbReference>
<feature type="domain" description="HNH nuclease" evidence="2">
    <location>
        <begin position="32"/>
        <end position="69"/>
    </location>
</feature>
<dbReference type="Gene3D" id="3.90.75.20">
    <property type="match status" value="1"/>
</dbReference>
<organism evidence="3">
    <name type="scientific">marine sediment metagenome</name>
    <dbReference type="NCBI Taxonomy" id="412755"/>
    <lineage>
        <taxon>unclassified sequences</taxon>
        <taxon>metagenomes</taxon>
        <taxon>ecological metagenomes</taxon>
    </lineage>
</organism>
<evidence type="ECO:0000256" key="1">
    <source>
        <dbReference type="SAM" id="MobiDB-lite"/>
    </source>
</evidence>